<proteinExistence type="predicted"/>
<keyword evidence="2" id="KW-0479">Metal-binding</keyword>
<dbReference type="Gene3D" id="3.30.1330.100">
    <property type="entry name" value="CofE-like"/>
    <property type="match status" value="1"/>
</dbReference>
<dbReference type="GO" id="GO:0052619">
    <property type="term" value="F:coenzyme F420-1:gamma-L-glutamate ligase activity"/>
    <property type="evidence" value="ECO:0007669"/>
    <property type="project" value="UniProtKB-EC"/>
</dbReference>
<evidence type="ECO:0000256" key="2">
    <source>
        <dbReference type="ARBA" id="ARBA00022723"/>
    </source>
</evidence>
<evidence type="ECO:0000256" key="3">
    <source>
        <dbReference type="ARBA" id="ARBA00022741"/>
    </source>
</evidence>
<dbReference type="GO" id="GO:0046872">
    <property type="term" value="F:metal ion binding"/>
    <property type="evidence" value="ECO:0007669"/>
    <property type="project" value="UniProtKB-KW"/>
</dbReference>
<name>A0A6J4PRS7_9ACTN</name>
<evidence type="ECO:0000259" key="8">
    <source>
        <dbReference type="Pfam" id="PF01996"/>
    </source>
</evidence>
<dbReference type="PANTHER" id="PTHR47917">
    <property type="match status" value="1"/>
</dbReference>
<dbReference type="GO" id="GO:0005525">
    <property type="term" value="F:GTP binding"/>
    <property type="evidence" value="ECO:0007669"/>
    <property type="project" value="UniProtKB-KW"/>
</dbReference>
<dbReference type="GO" id="GO:0052618">
    <property type="term" value="F:coenzyme F420-0:L-glutamate ligase activity"/>
    <property type="evidence" value="ECO:0007669"/>
    <property type="project" value="UniProtKB-EC"/>
</dbReference>
<keyword evidence="4" id="KW-0460">Magnesium</keyword>
<keyword evidence="6" id="KW-0342">GTP-binding</keyword>
<evidence type="ECO:0000256" key="6">
    <source>
        <dbReference type="ARBA" id="ARBA00023134"/>
    </source>
</evidence>
<sequence>MKGIELIPVEGFPEVRPGDGLAEMVVGAVGSVLRPGDVLVVTHKVMSKAEGRLVDLGTVEPSALAKEYAARWGKDPRQIEVVLRESRRVVRMDRGVVISETRHGFVCANAGVDASNVPGRDTVCLLPVDPDRSAAKLREALKKHLGVEVPVIVSDSFGRAWRFGITDIAIGVSGMAPLADYRGQNDPHGYPMEASVLAVADELAAAAELVMGKTDGVPLAIIRGYAYERDAGTGQDLLMPPERDMFR</sequence>
<accession>A0A6J4PRS7</accession>
<dbReference type="InterPro" id="IPR002847">
    <property type="entry name" value="F420-0_gamma-glut_ligase-dom"/>
</dbReference>
<keyword evidence="7" id="KW-0464">Manganese</keyword>
<dbReference type="PANTHER" id="PTHR47917:SF1">
    <property type="entry name" value="COENZYME F420:L-GLUTAMATE LIGASE"/>
    <property type="match status" value="1"/>
</dbReference>
<dbReference type="Pfam" id="PF01996">
    <property type="entry name" value="F420_ligase"/>
    <property type="match status" value="1"/>
</dbReference>
<protein>
    <submittedName>
        <fullName evidence="9">Coenzyme F420-0:L-glutamate ligase @ F420-1:L-glutamate ligase</fullName>
        <ecNumber evidence="9">6.3.2.31</ecNumber>
        <ecNumber evidence="9">6.3.2.34</ecNumber>
    </submittedName>
</protein>
<keyword evidence="3" id="KW-0547">Nucleotide-binding</keyword>
<dbReference type="EMBL" id="CADCUW010000324">
    <property type="protein sequence ID" value="CAA9422254.1"/>
    <property type="molecule type" value="Genomic_DNA"/>
</dbReference>
<evidence type="ECO:0000256" key="1">
    <source>
        <dbReference type="ARBA" id="ARBA00022598"/>
    </source>
</evidence>
<keyword evidence="1 9" id="KW-0436">Ligase</keyword>
<evidence type="ECO:0000313" key="9">
    <source>
        <dbReference type="EMBL" id="CAA9422254.1"/>
    </source>
</evidence>
<dbReference type="AlphaFoldDB" id="A0A6J4PRS7"/>
<dbReference type="SUPFAM" id="SSF144010">
    <property type="entry name" value="CofE-like"/>
    <property type="match status" value="1"/>
</dbReference>
<gene>
    <name evidence="9" type="ORF">AVDCRST_MAG01-01-2377</name>
</gene>
<evidence type="ECO:0000256" key="4">
    <source>
        <dbReference type="ARBA" id="ARBA00022842"/>
    </source>
</evidence>
<dbReference type="InterPro" id="IPR008225">
    <property type="entry name" value="F420-0_g-glutamyl_ligase"/>
</dbReference>
<keyword evidence="5" id="KW-0630">Potassium</keyword>
<evidence type="ECO:0000256" key="7">
    <source>
        <dbReference type="ARBA" id="ARBA00023211"/>
    </source>
</evidence>
<evidence type="ECO:0000256" key="5">
    <source>
        <dbReference type="ARBA" id="ARBA00022958"/>
    </source>
</evidence>
<dbReference type="EC" id="6.3.2.31" evidence="9"/>
<dbReference type="NCBIfam" id="TIGR01916">
    <property type="entry name" value="F420_cofE"/>
    <property type="match status" value="1"/>
</dbReference>
<dbReference type="Gene3D" id="3.90.1660.10">
    <property type="entry name" value="CofE-like domain"/>
    <property type="match status" value="1"/>
</dbReference>
<feature type="domain" description="Coenzyme F420:L-glutamate ligase-like" evidence="8">
    <location>
        <begin position="12"/>
        <end position="224"/>
    </location>
</feature>
<reference evidence="9" key="1">
    <citation type="submission" date="2020-02" db="EMBL/GenBank/DDBJ databases">
        <authorList>
            <person name="Meier V. D."/>
        </authorList>
    </citation>
    <scope>NUCLEOTIDE SEQUENCE</scope>
    <source>
        <strain evidence="9">AVDCRST_MAG01</strain>
    </source>
</reference>
<dbReference type="EC" id="6.3.2.34" evidence="9"/>
<organism evidence="9">
    <name type="scientific">uncultured Rubrobacteraceae bacterium</name>
    <dbReference type="NCBI Taxonomy" id="349277"/>
    <lineage>
        <taxon>Bacteria</taxon>
        <taxon>Bacillati</taxon>
        <taxon>Actinomycetota</taxon>
        <taxon>Rubrobacteria</taxon>
        <taxon>Rubrobacterales</taxon>
        <taxon>Rubrobacteraceae</taxon>
        <taxon>environmental samples</taxon>
    </lineage>
</organism>